<dbReference type="InterPro" id="IPR006990">
    <property type="entry name" value="Tweety"/>
</dbReference>
<keyword evidence="11 13" id="KW-0868">Chloride</keyword>
<evidence type="ECO:0000256" key="13">
    <source>
        <dbReference type="RuleBase" id="RU361114"/>
    </source>
</evidence>
<evidence type="ECO:0000313" key="14">
    <source>
        <dbReference type="Proteomes" id="UP000694941"/>
    </source>
</evidence>
<keyword evidence="7 13" id="KW-0406">Ion transport</keyword>
<keyword evidence="6 13" id="KW-1133">Transmembrane helix</keyword>
<comment type="caution">
    <text evidence="13">Lacks conserved residue(s) required for the propagation of feature annotation.</text>
</comment>
<dbReference type="RefSeq" id="XP_013784363.1">
    <property type="nucleotide sequence ID" value="XM_013928909.2"/>
</dbReference>
<keyword evidence="4" id="KW-1003">Cell membrane</keyword>
<dbReference type="PANTHER" id="PTHR12424">
    <property type="entry name" value="TWEETY-RELATED"/>
    <property type="match status" value="1"/>
</dbReference>
<protein>
    <recommendedName>
        <fullName evidence="13">Protein tweety homolog</fullName>
    </recommendedName>
</protein>
<proteinExistence type="inferred from homology"/>
<evidence type="ECO:0000256" key="8">
    <source>
        <dbReference type="ARBA" id="ARBA00023136"/>
    </source>
</evidence>
<dbReference type="Proteomes" id="UP000694941">
    <property type="component" value="Unplaced"/>
</dbReference>
<evidence type="ECO:0000256" key="6">
    <source>
        <dbReference type="ARBA" id="ARBA00022989"/>
    </source>
</evidence>
<name>A0ABM1BLF5_LIMPO</name>
<keyword evidence="12 13" id="KW-0407">Ion channel</keyword>
<sequence length="339" mass="37768">MKSNVSKGVEQLQEINSKIDHVDLQKIPETIHQVELFRWPITIVLLCLLIFFCLILLWGIIQHSRCLLIFFAVVGLVSVVLCWILVSLYLGLCVAVSDFCVDPEPFLYKQAQSSINTNVLSYYLHCDDSVVNPFTAPIKESTKTVDNMESTLNVVIQITGVFYPEQQVKATLNHLSTKLNSTEKTVSGMAALLNCQAMHKDYVTAMEATCVDVLKGMAYMLVSAAGAGIFFTVLIWVASHTWIHIRKKRRTNNIDEEDPFLPPSAVHTNAGRIRDTYGTIGLFSFLGHHSPNRHFAAASVNSHSSDQAFLPGRYTPPPSYHQLSGCAFEGNEGYISQRA</sequence>
<organism evidence="14 15">
    <name type="scientific">Limulus polyphemus</name>
    <name type="common">Atlantic horseshoe crab</name>
    <dbReference type="NCBI Taxonomy" id="6850"/>
    <lineage>
        <taxon>Eukaryota</taxon>
        <taxon>Metazoa</taxon>
        <taxon>Ecdysozoa</taxon>
        <taxon>Arthropoda</taxon>
        <taxon>Chelicerata</taxon>
        <taxon>Merostomata</taxon>
        <taxon>Xiphosura</taxon>
        <taxon>Limulidae</taxon>
        <taxon>Limulus</taxon>
    </lineage>
</organism>
<reference evidence="15" key="1">
    <citation type="submission" date="2025-08" db="UniProtKB">
        <authorList>
            <consortium name="RefSeq"/>
        </authorList>
    </citation>
    <scope>IDENTIFICATION</scope>
    <source>
        <tissue evidence="15">Muscle</tissue>
    </source>
</reference>
<keyword evidence="8 13" id="KW-0472">Membrane</keyword>
<evidence type="ECO:0000256" key="12">
    <source>
        <dbReference type="ARBA" id="ARBA00023303"/>
    </source>
</evidence>
<dbReference type="PANTHER" id="PTHR12424:SF8">
    <property type="entry name" value="PROTEIN TWEETY"/>
    <property type="match status" value="1"/>
</dbReference>
<comment type="subcellular location">
    <subcellularLocation>
        <location evidence="1">Cell membrane</location>
        <topology evidence="1">Multi-pass membrane protein</topology>
    </subcellularLocation>
</comment>
<evidence type="ECO:0000256" key="11">
    <source>
        <dbReference type="ARBA" id="ARBA00023214"/>
    </source>
</evidence>
<feature type="transmembrane region" description="Helical" evidence="13">
    <location>
        <begin position="217"/>
        <end position="239"/>
    </location>
</feature>
<evidence type="ECO:0000256" key="9">
    <source>
        <dbReference type="ARBA" id="ARBA00023173"/>
    </source>
</evidence>
<gene>
    <name evidence="15" type="primary">LOC106468480</name>
</gene>
<keyword evidence="9 13" id="KW-0869">Chloride channel</keyword>
<comment type="function">
    <text evidence="13">Probable chloride channel.</text>
</comment>
<accession>A0ABM1BLF5</accession>
<evidence type="ECO:0000256" key="1">
    <source>
        <dbReference type="ARBA" id="ARBA00004651"/>
    </source>
</evidence>
<comment type="similarity">
    <text evidence="2 13">Belongs to the tweety family.</text>
</comment>
<feature type="transmembrane region" description="Helical" evidence="13">
    <location>
        <begin position="39"/>
        <end position="61"/>
    </location>
</feature>
<dbReference type="GeneID" id="106468480"/>
<evidence type="ECO:0000256" key="7">
    <source>
        <dbReference type="ARBA" id="ARBA00023065"/>
    </source>
</evidence>
<evidence type="ECO:0000256" key="2">
    <source>
        <dbReference type="ARBA" id="ARBA00009849"/>
    </source>
</evidence>
<evidence type="ECO:0000313" key="15">
    <source>
        <dbReference type="RefSeq" id="XP_013784363.1"/>
    </source>
</evidence>
<feature type="transmembrane region" description="Helical" evidence="13">
    <location>
        <begin position="68"/>
        <end position="92"/>
    </location>
</feature>
<evidence type="ECO:0000256" key="5">
    <source>
        <dbReference type="ARBA" id="ARBA00022692"/>
    </source>
</evidence>
<keyword evidence="14" id="KW-1185">Reference proteome</keyword>
<evidence type="ECO:0000256" key="3">
    <source>
        <dbReference type="ARBA" id="ARBA00022448"/>
    </source>
</evidence>
<keyword evidence="10" id="KW-0325">Glycoprotein</keyword>
<evidence type="ECO:0000256" key="4">
    <source>
        <dbReference type="ARBA" id="ARBA00022475"/>
    </source>
</evidence>
<keyword evidence="3 13" id="KW-0813">Transport</keyword>
<keyword evidence="5 13" id="KW-0812">Transmembrane</keyword>
<dbReference type="Pfam" id="PF04906">
    <property type="entry name" value="Tweety"/>
    <property type="match status" value="1"/>
</dbReference>
<evidence type="ECO:0000256" key="10">
    <source>
        <dbReference type="ARBA" id="ARBA00023180"/>
    </source>
</evidence>